<comment type="caution">
    <text evidence="7">The sequence shown here is derived from an EMBL/GenBank/DDBJ whole genome shotgun (WGS) entry which is preliminary data.</text>
</comment>
<dbReference type="PANTHER" id="PTHR35008:SF9">
    <property type="entry name" value="CYTOCHROME C DOMAIN-CONTAINING PROTEIN"/>
    <property type="match status" value="1"/>
</dbReference>
<keyword evidence="3 4" id="KW-0408">Iron</keyword>
<name>A0A6P1BQG9_9BRAD</name>
<dbReference type="GO" id="GO:0046872">
    <property type="term" value="F:metal ion binding"/>
    <property type="evidence" value="ECO:0007669"/>
    <property type="project" value="UniProtKB-KW"/>
</dbReference>
<evidence type="ECO:0000256" key="3">
    <source>
        <dbReference type="ARBA" id="ARBA00023004"/>
    </source>
</evidence>
<evidence type="ECO:0000256" key="2">
    <source>
        <dbReference type="ARBA" id="ARBA00022723"/>
    </source>
</evidence>
<protein>
    <submittedName>
        <fullName evidence="7">Cytochrome c</fullName>
    </submittedName>
</protein>
<organism evidence="7 8">
    <name type="scientific">Bradyrhizobium uaiense</name>
    <dbReference type="NCBI Taxonomy" id="2594946"/>
    <lineage>
        <taxon>Bacteria</taxon>
        <taxon>Pseudomonadati</taxon>
        <taxon>Pseudomonadota</taxon>
        <taxon>Alphaproteobacteria</taxon>
        <taxon>Hyphomicrobiales</taxon>
        <taxon>Nitrobacteraceae</taxon>
        <taxon>Bradyrhizobium</taxon>
    </lineage>
</organism>
<dbReference type="InterPro" id="IPR051459">
    <property type="entry name" value="Cytochrome_c-type_DH"/>
</dbReference>
<dbReference type="InterPro" id="IPR036909">
    <property type="entry name" value="Cyt_c-like_dom_sf"/>
</dbReference>
<dbReference type="Proteomes" id="UP000468531">
    <property type="component" value="Unassembled WGS sequence"/>
</dbReference>
<keyword evidence="8" id="KW-1185">Reference proteome</keyword>
<dbReference type="AlphaFoldDB" id="A0A6P1BQG9"/>
<evidence type="ECO:0000259" key="6">
    <source>
        <dbReference type="PROSITE" id="PS51007"/>
    </source>
</evidence>
<dbReference type="Pfam" id="PF13442">
    <property type="entry name" value="Cytochrome_CBB3"/>
    <property type="match status" value="1"/>
</dbReference>
<proteinExistence type="predicted"/>
<keyword evidence="2 4" id="KW-0479">Metal-binding</keyword>
<evidence type="ECO:0000256" key="1">
    <source>
        <dbReference type="ARBA" id="ARBA00022617"/>
    </source>
</evidence>
<feature type="chain" id="PRO_5026848323" evidence="5">
    <location>
        <begin position="23"/>
        <end position="140"/>
    </location>
</feature>
<gene>
    <name evidence="7" type="ORF">FNJ47_34455</name>
</gene>
<sequence length="140" mass="14715">MMRTSISAIVTVTLVTSSLLSAGAAVGQDSGASKRTFSSGYRFVEMTGEELFANVCQGCHMPDATGASGAGTYPSLAGNKNLESGSYPIFLVVNGRRGMPAFGDMMTDGQVAAVVNYLRTHFGNAYQDAVTTKDVQDARR</sequence>
<keyword evidence="5" id="KW-0732">Signal</keyword>
<reference evidence="7 8" key="1">
    <citation type="journal article" date="2020" name="Arch. Microbiol.">
        <title>Bradyrhizobium uaiense sp. nov., a new highly efficient cowpea symbiont.</title>
        <authorList>
            <person name="Cabral Michel D."/>
            <person name="Azarias Guimaraes A."/>
            <person name="Martins da Costa E."/>
            <person name="Soares de Carvalho T."/>
            <person name="Balsanelli E."/>
            <person name="Willems A."/>
            <person name="Maltempi de Souza E."/>
            <person name="de Souza Moreira F.M."/>
        </authorList>
    </citation>
    <scope>NUCLEOTIDE SEQUENCE [LARGE SCALE GENOMIC DNA]</scope>
    <source>
        <strain evidence="7 8">UFLA 03-164</strain>
    </source>
</reference>
<feature type="signal peptide" evidence="5">
    <location>
        <begin position="1"/>
        <end position="22"/>
    </location>
</feature>
<accession>A0A6P1BQG9</accession>
<evidence type="ECO:0000256" key="5">
    <source>
        <dbReference type="SAM" id="SignalP"/>
    </source>
</evidence>
<evidence type="ECO:0000313" key="8">
    <source>
        <dbReference type="Proteomes" id="UP000468531"/>
    </source>
</evidence>
<dbReference type="SUPFAM" id="SSF46626">
    <property type="entry name" value="Cytochrome c"/>
    <property type="match status" value="1"/>
</dbReference>
<dbReference type="GO" id="GO:0020037">
    <property type="term" value="F:heme binding"/>
    <property type="evidence" value="ECO:0007669"/>
    <property type="project" value="InterPro"/>
</dbReference>
<evidence type="ECO:0000313" key="7">
    <source>
        <dbReference type="EMBL" id="NEV00768.1"/>
    </source>
</evidence>
<dbReference type="InterPro" id="IPR009056">
    <property type="entry name" value="Cyt_c-like_dom"/>
</dbReference>
<feature type="domain" description="Cytochrome c" evidence="6">
    <location>
        <begin position="43"/>
        <end position="122"/>
    </location>
</feature>
<dbReference type="EMBL" id="VKHP01000195">
    <property type="protein sequence ID" value="NEV00768.1"/>
    <property type="molecule type" value="Genomic_DNA"/>
</dbReference>
<dbReference type="GO" id="GO:0009055">
    <property type="term" value="F:electron transfer activity"/>
    <property type="evidence" value="ECO:0007669"/>
    <property type="project" value="InterPro"/>
</dbReference>
<evidence type="ECO:0000256" key="4">
    <source>
        <dbReference type="PROSITE-ProRule" id="PRU00433"/>
    </source>
</evidence>
<dbReference type="PANTHER" id="PTHR35008">
    <property type="entry name" value="BLL4482 PROTEIN-RELATED"/>
    <property type="match status" value="1"/>
</dbReference>
<dbReference type="PROSITE" id="PS51007">
    <property type="entry name" value="CYTC"/>
    <property type="match status" value="1"/>
</dbReference>
<keyword evidence="1 4" id="KW-0349">Heme</keyword>
<dbReference type="Gene3D" id="1.10.760.10">
    <property type="entry name" value="Cytochrome c-like domain"/>
    <property type="match status" value="1"/>
</dbReference>